<evidence type="ECO:0000256" key="5">
    <source>
        <dbReference type="ARBA" id="ARBA00023204"/>
    </source>
</evidence>
<dbReference type="SUPFAM" id="SSF57863">
    <property type="entry name" value="ArfGap/RecO-like zinc finger"/>
    <property type="match status" value="1"/>
</dbReference>
<protein>
    <recommendedName>
        <fullName evidence="2 7">DNA repair protein RecO</fullName>
    </recommendedName>
    <alternativeName>
        <fullName evidence="6 7">Recombination protein O</fullName>
    </alternativeName>
</protein>
<accession>A0L635</accession>
<dbReference type="InterPro" id="IPR012340">
    <property type="entry name" value="NA-bd_OB-fold"/>
</dbReference>
<dbReference type="Gene3D" id="1.20.1440.120">
    <property type="entry name" value="Recombination protein O, C-terminal domain"/>
    <property type="match status" value="1"/>
</dbReference>
<evidence type="ECO:0000256" key="7">
    <source>
        <dbReference type="HAMAP-Rule" id="MF_00201"/>
    </source>
</evidence>
<evidence type="ECO:0000256" key="2">
    <source>
        <dbReference type="ARBA" id="ARBA00021310"/>
    </source>
</evidence>
<evidence type="ECO:0000256" key="3">
    <source>
        <dbReference type="ARBA" id="ARBA00022763"/>
    </source>
</evidence>
<comment type="similarity">
    <text evidence="1 7">Belongs to the RecO family.</text>
</comment>
<dbReference type="InterPro" id="IPR037278">
    <property type="entry name" value="ARFGAP/RecO"/>
</dbReference>
<dbReference type="HAMAP" id="MF_00201">
    <property type="entry name" value="RecO"/>
    <property type="match status" value="1"/>
</dbReference>
<keyword evidence="3 7" id="KW-0227">DNA damage</keyword>
<evidence type="ECO:0000313" key="10">
    <source>
        <dbReference type="Proteomes" id="UP000002586"/>
    </source>
</evidence>
<keyword evidence="5 7" id="KW-0234">DNA repair</keyword>
<proteinExistence type="inferred from homology"/>
<dbReference type="RefSeq" id="WP_011712585.1">
    <property type="nucleotide sequence ID" value="NC_008576.1"/>
</dbReference>
<reference evidence="9 10" key="2">
    <citation type="journal article" date="2012" name="Int. J. Syst. Evol. Microbiol.">
        <title>Magnetococcus marinus gen. nov., sp. nov., a marine, magnetotactic bacterium that represents a novel lineage (Magnetococcaceae fam. nov.; Magnetococcales ord. nov.) at the base of the Alphaproteobacteria.</title>
        <authorList>
            <person name="Bazylinski D.A."/>
            <person name="Williams T.J."/>
            <person name="Lefevre C.T."/>
            <person name="Berg R.J."/>
            <person name="Zhang C.L."/>
            <person name="Bowser S.S."/>
            <person name="Dean A.J."/>
            <person name="Beveridge T.J."/>
        </authorList>
    </citation>
    <scope>NUCLEOTIDE SEQUENCE [LARGE SCALE GENOMIC DNA]</scope>
    <source>
        <strain evidence="10">ATCC BAA-1437 / JCM 17883 / MC-1</strain>
    </source>
</reference>
<gene>
    <name evidence="7" type="primary">recO</name>
    <name evidence="9" type="ordered locus">Mmc1_0909</name>
</gene>
<evidence type="ECO:0000256" key="6">
    <source>
        <dbReference type="ARBA" id="ARBA00033409"/>
    </source>
</evidence>
<dbReference type="GO" id="GO:0006302">
    <property type="term" value="P:double-strand break repair"/>
    <property type="evidence" value="ECO:0007669"/>
    <property type="project" value="TreeGrafter"/>
</dbReference>
<comment type="function">
    <text evidence="7">Involved in DNA repair and RecF pathway recombination.</text>
</comment>
<dbReference type="PANTHER" id="PTHR33991:SF1">
    <property type="entry name" value="DNA REPAIR PROTEIN RECO"/>
    <property type="match status" value="1"/>
</dbReference>
<reference evidence="10" key="1">
    <citation type="journal article" date="2009" name="Appl. Environ. Microbiol.">
        <title>Complete genome sequence of the chemolithoautotrophic marine magnetotactic coccus strain MC-1.</title>
        <authorList>
            <person name="Schubbe S."/>
            <person name="Williams T.J."/>
            <person name="Xie G."/>
            <person name="Kiss H.E."/>
            <person name="Brettin T.S."/>
            <person name="Martinez D."/>
            <person name="Ross C.A."/>
            <person name="Schuler D."/>
            <person name="Cox B.L."/>
            <person name="Nealson K.H."/>
            <person name="Bazylinski D.A."/>
        </authorList>
    </citation>
    <scope>NUCLEOTIDE SEQUENCE [LARGE SCALE GENOMIC DNA]</scope>
    <source>
        <strain evidence="10">ATCC BAA-1437 / JCM 17883 / MC-1</strain>
    </source>
</reference>
<sequence>MAQTGVQPAIILRRIPFRDSSLVVSLFTQDHGVRAVMARGARKGSKTLPRGDLAGYHTLGVQLGGREGQNMLTLRSAEILQPRHGLLHQRVGSSAAQLMLEQVYRLLPVEDANPKLFGALQEALDRLEAGEAALEVVGLWQGFLLHNLGFGWQVAHCAGCGGETDLRFFSTKRNQTVCAPCGTPHRHRLLPLPEGVLAVMRGQPGGAADQAELVMLTTALLAQHGEKVLHAQQPFFRAVGLA</sequence>
<dbReference type="HOGENOM" id="CLU_1146108_0_0_5"/>
<dbReference type="KEGG" id="mgm:Mmc1_0909"/>
<organism evidence="9 10">
    <name type="scientific">Magnetococcus marinus (strain ATCC BAA-1437 / JCM 17883 / MC-1)</name>
    <dbReference type="NCBI Taxonomy" id="156889"/>
    <lineage>
        <taxon>Bacteria</taxon>
        <taxon>Pseudomonadati</taxon>
        <taxon>Pseudomonadota</taxon>
        <taxon>Magnetococcia</taxon>
        <taxon>Magnetococcales</taxon>
        <taxon>Magnetococcaceae</taxon>
        <taxon>Magnetococcus</taxon>
    </lineage>
</organism>
<dbReference type="PANTHER" id="PTHR33991">
    <property type="entry name" value="DNA REPAIR PROTEIN RECO"/>
    <property type="match status" value="1"/>
</dbReference>
<evidence type="ECO:0000313" key="9">
    <source>
        <dbReference type="EMBL" id="ABK43428.1"/>
    </source>
</evidence>
<name>A0L635_MAGMM</name>
<keyword evidence="4 7" id="KW-0233">DNA recombination</keyword>
<dbReference type="GO" id="GO:0043590">
    <property type="term" value="C:bacterial nucleoid"/>
    <property type="evidence" value="ECO:0007669"/>
    <property type="project" value="TreeGrafter"/>
</dbReference>
<dbReference type="InterPro" id="IPR022572">
    <property type="entry name" value="DNA_rep/recomb_RecO_N"/>
</dbReference>
<dbReference type="InterPro" id="IPR003717">
    <property type="entry name" value="RecO"/>
</dbReference>
<dbReference type="InterPro" id="IPR042242">
    <property type="entry name" value="RecO_C"/>
</dbReference>
<dbReference type="Gene3D" id="2.40.50.140">
    <property type="entry name" value="Nucleic acid-binding proteins"/>
    <property type="match status" value="1"/>
</dbReference>
<evidence type="ECO:0000259" key="8">
    <source>
        <dbReference type="Pfam" id="PF11967"/>
    </source>
</evidence>
<dbReference type="eggNOG" id="COG1381">
    <property type="taxonomic scope" value="Bacteria"/>
</dbReference>
<dbReference type="Pfam" id="PF11967">
    <property type="entry name" value="RecO_N"/>
    <property type="match status" value="1"/>
</dbReference>
<evidence type="ECO:0000256" key="1">
    <source>
        <dbReference type="ARBA" id="ARBA00007452"/>
    </source>
</evidence>
<keyword evidence="10" id="KW-1185">Reference proteome</keyword>
<dbReference type="OrthoDB" id="9804792at2"/>
<feature type="domain" description="DNA replication/recombination mediator RecO N-terminal" evidence="8">
    <location>
        <begin position="7"/>
        <end position="82"/>
    </location>
</feature>
<dbReference type="STRING" id="156889.Mmc1_0909"/>
<dbReference type="Proteomes" id="UP000002586">
    <property type="component" value="Chromosome"/>
</dbReference>
<dbReference type="AlphaFoldDB" id="A0L635"/>
<dbReference type="SUPFAM" id="SSF50249">
    <property type="entry name" value="Nucleic acid-binding proteins"/>
    <property type="match status" value="1"/>
</dbReference>
<dbReference type="EMBL" id="CP000471">
    <property type="protein sequence ID" value="ABK43428.1"/>
    <property type="molecule type" value="Genomic_DNA"/>
</dbReference>
<dbReference type="GO" id="GO:0006310">
    <property type="term" value="P:DNA recombination"/>
    <property type="evidence" value="ECO:0007669"/>
    <property type="project" value="UniProtKB-UniRule"/>
</dbReference>
<dbReference type="NCBIfam" id="TIGR00613">
    <property type="entry name" value="reco"/>
    <property type="match status" value="1"/>
</dbReference>
<dbReference type="Pfam" id="PF02565">
    <property type="entry name" value="RecO_C"/>
    <property type="match status" value="1"/>
</dbReference>
<evidence type="ECO:0000256" key="4">
    <source>
        <dbReference type="ARBA" id="ARBA00023172"/>
    </source>
</evidence>